<evidence type="ECO:0000256" key="9">
    <source>
        <dbReference type="ARBA" id="ARBA00023008"/>
    </source>
</evidence>
<reference evidence="14" key="1">
    <citation type="submission" date="2016-04" db="EMBL/GenBank/DDBJ databases">
        <authorList>
            <person name="Evans L.H."/>
            <person name="Alamgir A."/>
            <person name="Owens N."/>
            <person name="Weber N.D."/>
            <person name="Virtaneva K."/>
            <person name="Barbian K."/>
            <person name="Babar A."/>
            <person name="Rosenke K."/>
        </authorList>
    </citation>
    <scope>NUCLEOTIDE SEQUENCE [LARGE SCALE GENOMIC DNA]</scope>
    <source>
        <strain evidence="14">CBS 101.48</strain>
    </source>
</reference>
<dbReference type="Gene3D" id="2.60.40.200">
    <property type="entry name" value="Superoxide dismutase, copper/zinc binding domain"/>
    <property type="match status" value="1"/>
</dbReference>
<dbReference type="PROSITE" id="PS00087">
    <property type="entry name" value="SOD_CU_ZN_1"/>
    <property type="match status" value="1"/>
</dbReference>
<evidence type="ECO:0000313" key="14">
    <source>
        <dbReference type="EMBL" id="SAM06131.1"/>
    </source>
</evidence>
<evidence type="ECO:0000256" key="1">
    <source>
        <dbReference type="ARBA" id="ARBA00001935"/>
    </source>
</evidence>
<feature type="chain" id="PRO_5007843576" description="superoxide dismutase" evidence="12">
    <location>
        <begin position="18"/>
        <end position="178"/>
    </location>
</feature>
<dbReference type="GO" id="GO:0004784">
    <property type="term" value="F:superoxide dismutase activity"/>
    <property type="evidence" value="ECO:0007669"/>
    <property type="project" value="UniProtKB-EC"/>
</dbReference>
<organism evidence="14">
    <name type="scientific">Absidia glauca</name>
    <name type="common">Pin mould</name>
    <dbReference type="NCBI Taxonomy" id="4829"/>
    <lineage>
        <taxon>Eukaryota</taxon>
        <taxon>Fungi</taxon>
        <taxon>Fungi incertae sedis</taxon>
        <taxon>Mucoromycota</taxon>
        <taxon>Mucoromycotina</taxon>
        <taxon>Mucoromycetes</taxon>
        <taxon>Mucorales</taxon>
        <taxon>Cunninghamellaceae</taxon>
        <taxon>Absidia</taxon>
    </lineage>
</organism>
<evidence type="ECO:0000256" key="3">
    <source>
        <dbReference type="ARBA" id="ARBA00010457"/>
    </source>
</evidence>
<comment type="catalytic activity">
    <reaction evidence="11">
        <text>2 superoxide + 2 H(+) = H2O2 + O2</text>
        <dbReference type="Rhea" id="RHEA:20696"/>
        <dbReference type="ChEBI" id="CHEBI:15378"/>
        <dbReference type="ChEBI" id="CHEBI:15379"/>
        <dbReference type="ChEBI" id="CHEBI:16240"/>
        <dbReference type="ChEBI" id="CHEBI:18421"/>
        <dbReference type="EC" id="1.15.1.1"/>
    </reaction>
</comment>
<dbReference type="InterPro" id="IPR036423">
    <property type="entry name" value="SOD-like_Cu/Zn_dom_sf"/>
</dbReference>
<dbReference type="OMA" id="MTICYLI"/>
<dbReference type="EC" id="1.15.1.1" evidence="4"/>
<dbReference type="Proteomes" id="UP000078561">
    <property type="component" value="Unassembled WGS sequence"/>
</dbReference>
<dbReference type="InterPro" id="IPR001424">
    <property type="entry name" value="SOD_Cu_Zn_dom"/>
</dbReference>
<dbReference type="OrthoDB" id="2015551at2759"/>
<keyword evidence="10" id="KW-1015">Disulfide bond</keyword>
<dbReference type="Pfam" id="PF00080">
    <property type="entry name" value="Sod_Cu"/>
    <property type="match status" value="1"/>
</dbReference>
<keyword evidence="8" id="KW-0560">Oxidoreductase</keyword>
<feature type="signal peptide" evidence="12">
    <location>
        <begin position="1"/>
        <end position="17"/>
    </location>
</feature>
<name>A0A163K8F6_ABSGL</name>
<dbReference type="PROSITE" id="PS51257">
    <property type="entry name" value="PROKAR_LIPOPROTEIN"/>
    <property type="match status" value="1"/>
</dbReference>
<comment type="cofactor">
    <cofactor evidence="2">
        <name>Zn(2+)</name>
        <dbReference type="ChEBI" id="CHEBI:29105"/>
    </cofactor>
</comment>
<feature type="domain" description="Superoxide dismutase copper/zinc binding" evidence="13">
    <location>
        <begin position="33"/>
        <end position="168"/>
    </location>
</feature>
<evidence type="ECO:0000256" key="10">
    <source>
        <dbReference type="ARBA" id="ARBA00023157"/>
    </source>
</evidence>
<evidence type="ECO:0000256" key="2">
    <source>
        <dbReference type="ARBA" id="ARBA00001947"/>
    </source>
</evidence>
<gene>
    <name evidence="14" type="primary">ABSGL_12007.1 scaffold 12361</name>
</gene>
<dbReference type="CDD" id="cd00305">
    <property type="entry name" value="Cu-Zn_Superoxide_Dismutase"/>
    <property type="match status" value="1"/>
</dbReference>
<evidence type="ECO:0000256" key="12">
    <source>
        <dbReference type="SAM" id="SignalP"/>
    </source>
</evidence>
<keyword evidence="9" id="KW-0186">Copper</keyword>
<keyword evidence="7" id="KW-0049">Antioxidant</keyword>
<proteinExistence type="inferred from homology"/>
<evidence type="ECO:0000259" key="13">
    <source>
        <dbReference type="Pfam" id="PF00080"/>
    </source>
</evidence>
<evidence type="ECO:0000256" key="4">
    <source>
        <dbReference type="ARBA" id="ARBA00012682"/>
    </source>
</evidence>
<dbReference type="GO" id="GO:0005507">
    <property type="term" value="F:copper ion binding"/>
    <property type="evidence" value="ECO:0007669"/>
    <property type="project" value="InterPro"/>
</dbReference>
<dbReference type="PRINTS" id="PR00068">
    <property type="entry name" value="CUZNDISMTASE"/>
</dbReference>
<protein>
    <recommendedName>
        <fullName evidence="4">superoxide dismutase</fullName>
        <ecNumber evidence="4">1.15.1.1</ecNumber>
    </recommendedName>
</protein>
<keyword evidence="15" id="KW-1185">Reference proteome</keyword>
<accession>A0A163K8F6</accession>
<evidence type="ECO:0000256" key="7">
    <source>
        <dbReference type="ARBA" id="ARBA00022862"/>
    </source>
</evidence>
<comment type="cofactor">
    <cofactor evidence="1">
        <name>Cu cation</name>
        <dbReference type="ChEBI" id="CHEBI:23378"/>
    </cofactor>
</comment>
<dbReference type="STRING" id="4829.A0A163K8F6"/>
<dbReference type="InParanoid" id="A0A163K8F6"/>
<evidence type="ECO:0000256" key="6">
    <source>
        <dbReference type="ARBA" id="ARBA00022833"/>
    </source>
</evidence>
<dbReference type="PANTHER" id="PTHR10003">
    <property type="entry name" value="SUPEROXIDE DISMUTASE CU-ZN -RELATED"/>
    <property type="match status" value="1"/>
</dbReference>
<sequence>MKFALLPLAILAQSALGCALNAVAVLKNDQGAHGVATFSQELRNGPTKIHVEVWGLTEGNHGIHVHEYGDLTQGCNSTLAHYNPHNVTHGGPTDEIRHVGDLGNIYSPGPDQAAVLDITADLIQLHGRTSVIGRGMLIHSGEDDLGKGGSPLSSTTGNAGGRFLCAPIGWAAPKTTPQ</sequence>
<dbReference type="InterPro" id="IPR024134">
    <property type="entry name" value="SOD_Cu/Zn_/chaperone"/>
</dbReference>
<evidence type="ECO:0000256" key="8">
    <source>
        <dbReference type="ARBA" id="ARBA00023002"/>
    </source>
</evidence>
<evidence type="ECO:0000256" key="5">
    <source>
        <dbReference type="ARBA" id="ARBA00022723"/>
    </source>
</evidence>
<dbReference type="AlphaFoldDB" id="A0A163K8F6"/>
<evidence type="ECO:0000256" key="11">
    <source>
        <dbReference type="ARBA" id="ARBA00049204"/>
    </source>
</evidence>
<dbReference type="EMBL" id="LT554490">
    <property type="protein sequence ID" value="SAM06131.1"/>
    <property type="molecule type" value="Genomic_DNA"/>
</dbReference>
<keyword evidence="12" id="KW-0732">Signal</keyword>
<dbReference type="InterPro" id="IPR018152">
    <property type="entry name" value="SOD_Cu/Zn_BS"/>
</dbReference>
<keyword evidence="6" id="KW-0862">Zinc</keyword>
<dbReference type="FunFam" id="2.60.40.200:FF:000003">
    <property type="entry name" value="Superoxide dismutase [Cu-Zn], chloroplastic"/>
    <property type="match status" value="1"/>
</dbReference>
<evidence type="ECO:0000313" key="15">
    <source>
        <dbReference type="Proteomes" id="UP000078561"/>
    </source>
</evidence>
<keyword evidence="5" id="KW-0479">Metal-binding</keyword>
<comment type="similarity">
    <text evidence="3">Belongs to the Cu-Zn superoxide dismutase family.</text>
</comment>
<dbReference type="SUPFAM" id="SSF49329">
    <property type="entry name" value="Cu,Zn superoxide dismutase-like"/>
    <property type="match status" value="1"/>
</dbReference>